<dbReference type="InterPro" id="IPR001509">
    <property type="entry name" value="Epimerase_deHydtase"/>
</dbReference>
<gene>
    <name evidence="2" type="ORF">SAMN05216431_10161</name>
</gene>
<name>A0ABY1A8X3_9LACO</name>
<dbReference type="InterPro" id="IPR036291">
    <property type="entry name" value="NAD(P)-bd_dom_sf"/>
</dbReference>
<evidence type="ECO:0000313" key="3">
    <source>
        <dbReference type="Proteomes" id="UP000182089"/>
    </source>
</evidence>
<comment type="caution">
    <text evidence="2">The sequence shown here is derived from an EMBL/GenBank/DDBJ whole genome shotgun (WGS) entry which is preliminary data.</text>
</comment>
<organism evidence="2 3">
    <name type="scientific">Ligilactobacillus ruminis</name>
    <dbReference type="NCBI Taxonomy" id="1623"/>
    <lineage>
        <taxon>Bacteria</taxon>
        <taxon>Bacillati</taxon>
        <taxon>Bacillota</taxon>
        <taxon>Bacilli</taxon>
        <taxon>Lactobacillales</taxon>
        <taxon>Lactobacillaceae</taxon>
        <taxon>Ligilactobacillus</taxon>
    </lineage>
</organism>
<dbReference type="PANTHER" id="PTHR43245:SF58">
    <property type="entry name" value="BLL5923 PROTEIN"/>
    <property type="match status" value="1"/>
</dbReference>
<evidence type="ECO:0000259" key="1">
    <source>
        <dbReference type="Pfam" id="PF01370"/>
    </source>
</evidence>
<evidence type="ECO:0000313" key="2">
    <source>
        <dbReference type="EMBL" id="SEM31573.1"/>
    </source>
</evidence>
<dbReference type="EMBL" id="FOCC01000001">
    <property type="protein sequence ID" value="SEM31573.1"/>
    <property type="molecule type" value="Genomic_DNA"/>
</dbReference>
<accession>A0ABY1A8X3</accession>
<dbReference type="Gene3D" id="3.40.50.720">
    <property type="entry name" value="NAD(P)-binding Rossmann-like Domain"/>
    <property type="match status" value="1"/>
</dbReference>
<sequence>MFKKLDNACLLFEGKAINTVKKEKYKVLITGKNSFVGKNLKNYLEKYGYEADLIGVRDDAWKKADFSMYDVIYHVAAIVHKGNKVDEDTYYRVNTNLTIELAKKAKNQGVRHFIFISTMNVYGLTISNDSIDLDTPVNPLSPYGKSKFLAEEKLRKLQDANFMITFVRPPMIYGEDAPGNLGKLIRLVSKVHIFPAYSNERSAINIEGLCQVAKYILDDNVTGVVLCQDNEYMCTYKVIKKYCDERKIKVHYTRIFNQIIKLLVGKITVFSKVFGDLKYGK</sequence>
<dbReference type="Proteomes" id="UP000182089">
    <property type="component" value="Unassembled WGS sequence"/>
</dbReference>
<protein>
    <submittedName>
        <fullName evidence="2">UDP-glucose 4-epimerase</fullName>
    </submittedName>
</protein>
<dbReference type="SUPFAM" id="SSF51735">
    <property type="entry name" value="NAD(P)-binding Rossmann-fold domains"/>
    <property type="match status" value="1"/>
</dbReference>
<dbReference type="InterPro" id="IPR050177">
    <property type="entry name" value="Lipid_A_modif_metabolic_enz"/>
</dbReference>
<proteinExistence type="predicted"/>
<dbReference type="PANTHER" id="PTHR43245">
    <property type="entry name" value="BIFUNCTIONAL POLYMYXIN RESISTANCE PROTEIN ARNA"/>
    <property type="match status" value="1"/>
</dbReference>
<reference evidence="2 3" key="1">
    <citation type="submission" date="2016-10" db="EMBL/GenBank/DDBJ databases">
        <authorList>
            <person name="Varghese N."/>
            <person name="Submissions S."/>
        </authorList>
    </citation>
    <scope>NUCLEOTIDE SEQUENCE [LARGE SCALE GENOMIC DNA]</scope>
    <source>
        <strain evidence="2 3">WC1T17</strain>
    </source>
</reference>
<feature type="domain" description="NAD-dependent epimerase/dehydratase" evidence="1">
    <location>
        <begin position="27"/>
        <end position="191"/>
    </location>
</feature>
<dbReference type="Pfam" id="PF01370">
    <property type="entry name" value="Epimerase"/>
    <property type="match status" value="1"/>
</dbReference>